<evidence type="ECO:0000313" key="3">
    <source>
        <dbReference type="Proteomes" id="UP000031192"/>
    </source>
</evidence>
<evidence type="ECO:0000256" key="1">
    <source>
        <dbReference type="SAM" id="MobiDB-lite"/>
    </source>
</evidence>
<sequence length="446" mass="47551">MSEDDRRRIRKYWEEGKLSSDDMTLASVSGSDNRDRVQETEPKGGSGVQHSTGMARKTITVTTSIEQVITPNTRVAEKSKLQTEITAIPPSNTGNINAVSCLTPMSTTADDNRATPTPSKTQVGVAQLRPPPVNADDLLKMELHKPYALFGTDREDLSSNNATSTVRGSVHQAIPGSCKIGQLSVYELGTSSCDLFDQTKDYGGTDANNYLPPITEFVSYNNTKETAAINKSQSDTGDSSPTTGIVSGFSTPPLSAVGTPVPKICTPSSAKTDVQVELAVEAEKPRGDSEAEDVIDICGIDVDFDLNCGARRITEEDFVRLGLHNLSWAKLSDTTTGPLSISTEDLRGLKNTSKDRPFLVGGANARDGSEENVTANKTGIDIGANSLRSMEFVPPIDISGSQDSPGDALPGSSPKWQLPKADDEPQTIDSAKTLNVINADRAKESG</sequence>
<accession>A0A0B4HP52</accession>
<feature type="compositionally biased region" description="Basic and acidic residues" evidence="1">
    <location>
        <begin position="32"/>
        <end position="42"/>
    </location>
</feature>
<proteinExistence type="predicted"/>
<dbReference type="AlphaFoldDB" id="A0A0B4HP52"/>
<feature type="region of interest" description="Disordered" evidence="1">
    <location>
        <begin position="394"/>
        <end position="446"/>
    </location>
</feature>
<reference evidence="2 3" key="1">
    <citation type="journal article" date="2014" name="Proc. Natl. Acad. Sci. U.S.A.">
        <title>Trajectory and genomic determinants of fungal-pathogen speciation and host adaptation.</title>
        <authorList>
            <person name="Hu X."/>
            <person name="Xiao G."/>
            <person name="Zheng P."/>
            <person name="Shang Y."/>
            <person name="Su Y."/>
            <person name="Zhang X."/>
            <person name="Liu X."/>
            <person name="Zhan S."/>
            <person name="St Leger R.J."/>
            <person name="Wang C."/>
        </authorList>
    </citation>
    <scope>NUCLEOTIDE SEQUENCE [LARGE SCALE GENOMIC DNA]</scope>
    <source>
        <strain evidence="2 3">ARSEF 977</strain>
    </source>
</reference>
<feature type="region of interest" description="Disordered" evidence="1">
    <location>
        <begin position="15"/>
        <end position="52"/>
    </location>
</feature>
<protein>
    <submittedName>
        <fullName evidence="2">Uncharacterized protein</fullName>
    </submittedName>
</protein>
<name>A0A0B4HP52_METGA</name>
<feature type="compositionally biased region" description="Polar residues" evidence="1">
    <location>
        <begin position="427"/>
        <end position="436"/>
    </location>
</feature>
<dbReference type="HOGENOM" id="CLU_614050_0_0_1"/>
<gene>
    <name evidence="2" type="ORF">MGU_01811</name>
</gene>
<comment type="caution">
    <text evidence="2">The sequence shown here is derived from an EMBL/GenBank/DDBJ whole genome shotgun (WGS) entry which is preliminary data.</text>
</comment>
<dbReference type="EMBL" id="AZNH01000003">
    <property type="protein sequence ID" value="KID91841.1"/>
    <property type="molecule type" value="Genomic_DNA"/>
</dbReference>
<feature type="region of interest" description="Disordered" evidence="1">
    <location>
        <begin position="228"/>
        <end position="251"/>
    </location>
</feature>
<evidence type="ECO:0000313" key="2">
    <source>
        <dbReference type="EMBL" id="KID91841.1"/>
    </source>
</evidence>
<feature type="region of interest" description="Disordered" evidence="1">
    <location>
        <begin position="109"/>
        <end position="132"/>
    </location>
</feature>
<organism evidence="2 3">
    <name type="scientific">Metarhizium guizhouense (strain ARSEF 977)</name>
    <dbReference type="NCBI Taxonomy" id="1276136"/>
    <lineage>
        <taxon>Eukaryota</taxon>
        <taxon>Fungi</taxon>
        <taxon>Dikarya</taxon>
        <taxon>Ascomycota</taxon>
        <taxon>Pezizomycotina</taxon>
        <taxon>Sordariomycetes</taxon>
        <taxon>Hypocreomycetidae</taxon>
        <taxon>Hypocreales</taxon>
        <taxon>Clavicipitaceae</taxon>
        <taxon>Metarhizium</taxon>
    </lineage>
</organism>
<keyword evidence="3" id="KW-1185">Reference proteome</keyword>
<feature type="compositionally biased region" description="Polar residues" evidence="1">
    <location>
        <begin position="109"/>
        <end position="124"/>
    </location>
</feature>
<dbReference type="Proteomes" id="UP000031192">
    <property type="component" value="Unassembled WGS sequence"/>
</dbReference>